<dbReference type="RefSeq" id="WP_131203985.1">
    <property type="nucleotide sequence ID" value="NZ_SHSY01000010.1"/>
</dbReference>
<dbReference type="Proteomes" id="UP000292787">
    <property type="component" value="Unassembled WGS sequence"/>
</dbReference>
<feature type="region of interest" description="Disordered" evidence="1">
    <location>
        <begin position="138"/>
        <end position="202"/>
    </location>
</feature>
<dbReference type="SMART" id="SM00894">
    <property type="entry name" value="Excalibur"/>
    <property type="match status" value="1"/>
</dbReference>
<dbReference type="EMBL" id="SHTF01000009">
    <property type="protein sequence ID" value="TCF64756.1"/>
    <property type="molecule type" value="Genomic_DNA"/>
</dbReference>
<evidence type="ECO:0000256" key="1">
    <source>
        <dbReference type="SAM" id="MobiDB-lite"/>
    </source>
</evidence>
<evidence type="ECO:0000313" key="3">
    <source>
        <dbReference type="EMBL" id="TCF64756.1"/>
    </source>
</evidence>
<reference evidence="3 4" key="1">
    <citation type="journal article" date="2018" name="Sci. Rep.">
        <title>Genomic diversity and distribution of Bifidobacterium longum subsp. longum across the human lifespan.</title>
        <authorList>
            <person name="Odamaki T."/>
            <person name="Bottacini F."/>
            <person name="Kato K."/>
            <person name="Mitsuyama E."/>
            <person name="Yoshida K."/>
            <person name="Horigome A."/>
            <person name="Xiao J.Z."/>
            <person name="van Sinderen D."/>
        </authorList>
    </citation>
    <scope>NUCLEOTIDE SEQUENCE [LARGE SCALE GENOMIC DNA]</scope>
    <source>
        <strain evidence="3 4">MCC10116</strain>
    </source>
</reference>
<protein>
    <submittedName>
        <fullName evidence="3">Conserved hypothetical secreted protein with excalibur domain</fullName>
    </submittedName>
</protein>
<proteinExistence type="predicted"/>
<evidence type="ECO:0000313" key="4">
    <source>
        <dbReference type="Proteomes" id="UP000292787"/>
    </source>
</evidence>
<feature type="compositionally biased region" description="Basic and acidic residues" evidence="1">
    <location>
        <begin position="138"/>
        <end position="171"/>
    </location>
</feature>
<organism evidence="3 4">
    <name type="scientific">Bifidobacterium longum subsp. longum</name>
    <dbReference type="NCBI Taxonomy" id="1679"/>
    <lineage>
        <taxon>Bacteria</taxon>
        <taxon>Bacillati</taxon>
        <taxon>Actinomycetota</taxon>
        <taxon>Actinomycetes</taxon>
        <taxon>Bifidobacteriales</taxon>
        <taxon>Bifidobacteriaceae</taxon>
        <taxon>Bifidobacterium</taxon>
    </lineage>
</organism>
<accession>A0A4R0VPK7</accession>
<feature type="region of interest" description="Disordered" evidence="1">
    <location>
        <begin position="217"/>
        <end position="238"/>
    </location>
</feature>
<sequence>MLNNRVRFGNMKRVNRAVWALTVILMMVLGLVLAGCSGSSDGADGKEESTYSKIVAIAKKGRSLADVKDELKDAGFSSSDYEVKSDTDKMVLRASNWVVQSVEDGGKPVINVRKASDIAQEEEAKKVAEEKKAAEEAAAKKAAEEEAARKAAEEEAARKAAEEQAARKAAEEQAAAQAEAQRQAEEAARQAQQQQQAQQNVHYANCSEVRAAGAAPLYQGQPGYNGKLDRDHDGVACE</sequence>
<dbReference type="AlphaFoldDB" id="A0A4R0VPK7"/>
<dbReference type="Pfam" id="PF05901">
    <property type="entry name" value="Excalibur"/>
    <property type="match status" value="1"/>
</dbReference>
<dbReference type="InterPro" id="IPR008613">
    <property type="entry name" value="Excalibur_Ca-bd_domain"/>
</dbReference>
<feature type="compositionally biased region" description="Low complexity" evidence="1">
    <location>
        <begin position="189"/>
        <end position="199"/>
    </location>
</feature>
<gene>
    <name evidence="3" type="ORF">MCC10116_0813</name>
</gene>
<feature type="compositionally biased region" description="Basic and acidic residues" evidence="1">
    <location>
        <begin position="227"/>
        <end position="238"/>
    </location>
</feature>
<feature type="compositionally biased region" description="Low complexity" evidence="1">
    <location>
        <begin position="172"/>
        <end position="181"/>
    </location>
</feature>
<name>A0A4R0VPK7_BIFLL</name>
<feature type="domain" description="Excalibur calcium-binding" evidence="2">
    <location>
        <begin position="202"/>
        <end position="238"/>
    </location>
</feature>
<comment type="caution">
    <text evidence="3">The sequence shown here is derived from an EMBL/GenBank/DDBJ whole genome shotgun (WGS) entry which is preliminary data.</text>
</comment>
<evidence type="ECO:0000259" key="2">
    <source>
        <dbReference type="SMART" id="SM00894"/>
    </source>
</evidence>